<protein>
    <submittedName>
        <fullName evidence="1">Uncharacterized protein</fullName>
    </submittedName>
</protein>
<organism evidence="1 2">
    <name type="scientific">Romboutsia maritimum</name>
    <dbReference type="NCBI Taxonomy" id="2020948"/>
    <lineage>
        <taxon>Bacteria</taxon>
        <taxon>Bacillati</taxon>
        <taxon>Bacillota</taxon>
        <taxon>Clostridia</taxon>
        <taxon>Peptostreptococcales</taxon>
        <taxon>Peptostreptococcaceae</taxon>
        <taxon>Romboutsia</taxon>
    </lineage>
</organism>
<keyword evidence="2" id="KW-1185">Reference proteome</keyword>
<comment type="caution">
    <text evidence="1">The sequence shown here is derived from an EMBL/GenBank/DDBJ whole genome shotgun (WGS) entry which is preliminary data.</text>
</comment>
<sequence length="26" mass="3274">MYARVKKKLSIEIIKLYNFIKQRNIY</sequence>
<evidence type="ECO:0000313" key="2">
    <source>
        <dbReference type="Proteomes" id="UP000243494"/>
    </source>
</evidence>
<proteinExistence type="predicted"/>
<dbReference type="EMBL" id="NOJZ02000003">
    <property type="protein sequence ID" value="RDY24378.1"/>
    <property type="molecule type" value="Genomic_DNA"/>
</dbReference>
<dbReference type="AlphaFoldDB" id="A0A371IV76"/>
<reference evidence="1 2" key="1">
    <citation type="journal article" date="2017" name="Genome Announc.">
        <title>Draft Genome Sequence of Romboutsia maritimum sp. nov. Strain CCRI-22766(T), Isolated from Coastal Estuarine Mud.</title>
        <authorList>
            <person name="Maheux A.F."/>
            <person name="Boudreau D.K."/>
            <person name="Berube E."/>
            <person name="Boissinot M."/>
            <person name="Raymond F."/>
            <person name="Brodeur S."/>
            <person name="Corbeil J."/>
            <person name="Brightwell G."/>
            <person name="Broda D."/>
            <person name="Omar R.F."/>
            <person name="Bergeron M.G."/>
        </authorList>
    </citation>
    <scope>NUCLEOTIDE SEQUENCE [LARGE SCALE GENOMIC DNA]</scope>
    <source>
        <strain evidence="1 2">CCRI-22766</strain>
    </source>
</reference>
<name>A0A371IV76_9FIRM</name>
<accession>A0A371IV76</accession>
<evidence type="ECO:0000313" key="1">
    <source>
        <dbReference type="EMBL" id="RDY24378.1"/>
    </source>
</evidence>
<dbReference type="Proteomes" id="UP000243494">
    <property type="component" value="Unassembled WGS sequence"/>
</dbReference>
<gene>
    <name evidence="1" type="ORF">CHF27_003210</name>
</gene>